<protein>
    <submittedName>
        <fullName evidence="6">Transcriptional regulator, XRE family</fullName>
    </submittedName>
</protein>
<dbReference type="AlphaFoldDB" id="A0A1R4FL93"/>
<keyword evidence="4" id="KW-0804">Transcription</keyword>
<dbReference type="InterPro" id="IPR026281">
    <property type="entry name" value="HTH_RamB"/>
</dbReference>
<dbReference type="GO" id="GO:0003677">
    <property type="term" value="F:DNA binding"/>
    <property type="evidence" value="ECO:0007669"/>
    <property type="project" value="UniProtKB-KW"/>
</dbReference>
<sequence>MNAAADRKLFLGGRLKRLRRDLDLSQTAMAADLGVSPSYLNHIERNQRPVSAQLLLRLAETYDVDLRNLGQSGGPASEAELAEVFADPLFQGLAVPRHEIMQLAEDQPAAADAVLRLYRAFTDRRVRDRAEVEAGGGAAPTDSPSEWVREYVQARHNHFPDLDALGEALHDALHAEAPGPDEGFEALARARLFARHGLTVRTLPAEVMVEWTRRFDPHRGRLLLSDALGPSSRAFAVANQLVLMEHGPELQALTEAANAPDAPTRNLLKASLANTLAAAVLMPYAAFQRTAEETGYDLARLQARFGVGFEQVAHRLTTLSRPTARGVPFFLMRVDQAGNVSKRYASGAFPFSRFGGACPRWRLHSAFRTPGRIVTQIIETPGQDRKDGSRWFTLARTVDRQGQDAFTEGHDLAIGLGCELRHAHRLIYARGLDLQKPEVTPIGPACRLCERHPCAERAAPPVGRALTVDDWSKSVSPYPFA</sequence>
<accession>A0A1R4FL93</accession>
<dbReference type="InterPro" id="IPR050807">
    <property type="entry name" value="TransReg_Diox_bact_type"/>
</dbReference>
<evidence type="ECO:0000256" key="2">
    <source>
        <dbReference type="ARBA" id="ARBA00023015"/>
    </source>
</evidence>
<evidence type="ECO:0000256" key="4">
    <source>
        <dbReference type="ARBA" id="ARBA00023163"/>
    </source>
</evidence>
<evidence type="ECO:0000256" key="3">
    <source>
        <dbReference type="ARBA" id="ARBA00023125"/>
    </source>
</evidence>
<dbReference type="GO" id="GO:0003700">
    <property type="term" value="F:DNA-binding transcription factor activity"/>
    <property type="evidence" value="ECO:0007669"/>
    <property type="project" value="TreeGrafter"/>
</dbReference>
<dbReference type="SUPFAM" id="SSF47413">
    <property type="entry name" value="lambda repressor-like DNA-binding domains"/>
    <property type="match status" value="1"/>
</dbReference>
<keyword evidence="3" id="KW-0238">DNA-binding</keyword>
<dbReference type="PANTHER" id="PTHR46797">
    <property type="entry name" value="HTH-TYPE TRANSCRIPTIONAL REGULATOR"/>
    <property type="match status" value="1"/>
</dbReference>
<dbReference type="EMBL" id="FUIE01000032">
    <property type="protein sequence ID" value="SJM56724.1"/>
    <property type="molecule type" value="Genomic_DNA"/>
</dbReference>
<dbReference type="RefSeq" id="WP_087139833.1">
    <property type="nucleotide sequence ID" value="NZ_FUIE01000032.1"/>
</dbReference>
<dbReference type="Gene3D" id="1.10.260.40">
    <property type="entry name" value="lambda repressor-like DNA-binding domains"/>
    <property type="match status" value="1"/>
</dbReference>
<dbReference type="Pfam" id="PF01381">
    <property type="entry name" value="HTH_3"/>
    <property type="match status" value="1"/>
</dbReference>
<dbReference type="InterPro" id="IPR018653">
    <property type="entry name" value="ScfR_C"/>
</dbReference>
<dbReference type="InterPro" id="IPR010982">
    <property type="entry name" value="Lambda_DNA-bd_dom_sf"/>
</dbReference>
<proteinExistence type="inferred from homology"/>
<dbReference type="Proteomes" id="UP000195766">
    <property type="component" value="Unassembled WGS sequence"/>
</dbReference>
<gene>
    <name evidence="6" type="ORF">FM111_05505</name>
</gene>
<evidence type="ECO:0000259" key="5">
    <source>
        <dbReference type="PROSITE" id="PS50943"/>
    </source>
</evidence>
<reference evidence="6 7" key="1">
    <citation type="submission" date="2017-02" db="EMBL/GenBank/DDBJ databases">
        <authorList>
            <person name="Peterson S.W."/>
        </authorList>
    </citation>
    <scope>NUCLEOTIDE SEQUENCE [LARGE SCALE GENOMIC DNA]</scope>
    <source>
        <strain evidence="6 7">3F5N</strain>
    </source>
</reference>
<dbReference type="GO" id="GO:0005829">
    <property type="term" value="C:cytosol"/>
    <property type="evidence" value="ECO:0007669"/>
    <property type="project" value="TreeGrafter"/>
</dbReference>
<dbReference type="InterPro" id="IPR001387">
    <property type="entry name" value="Cro/C1-type_HTH"/>
</dbReference>
<dbReference type="OrthoDB" id="1123084at2"/>
<dbReference type="PROSITE" id="PS50943">
    <property type="entry name" value="HTH_CROC1"/>
    <property type="match status" value="1"/>
</dbReference>
<dbReference type="PANTHER" id="PTHR46797:SF23">
    <property type="entry name" value="HTH-TYPE TRANSCRIPTIONAL REGULATOR SUTR"/>
    <property type="match status" value="1"/>
</dbReference>
<name>A0A1R4FL93_BREDI</name>
<dbReference type="SMART" id="SM00530">
    <property type="entry name" value="HTH_XRE"/>
    <property type="match status" value="1"/>
</dbReference>
<dbReference type="CDD" id="cd00093">
    <property type="entry name" value="HTH_XRE"/>
    <property type="match status" value="1"/>
</dbReference>
<evidence type="ECO:0000313" key="6">
    <source>
        <dbReference type="EMBL" id="SJM56724.1"/>
    </source>
</evidence>
<organism evidence="6 7">
    <name type="scientific">Brevundimonas diminuta 3F5N</name>
    <dbReference type="NCBI Taxonomy" id="1255603"/>
    <lineage>
        <taxon>Bacteria</taxon>
        <taxon>Pseudomonadati</taxon>
        <taxon>Pseudomonadota</taxon>
        <taxon>Alphaproteobacteria</taxon>
        <taxon>Caulobacterales</taxon>
        <taxon>Caulobacteraceae</taxon>
        <taxon>Brevundimonas</taxon>
    </lineage>
</organism>
<dbReference type="Pfam" id="PF06114">
    <property type="entry name" value="Peptidase_M78"/>
    <property type="match status" value="1"/>
</dbReference>
<feature type="domain" description="HTH cro/C1-type" evidence="5">
    <location>
        <begin position="15"/>
        <end position="69"/>
    </location>
</feature>
<dbReference type="InterPro" id="IPR010359">
    <property type="entry name" value="IrrE_HExxH"/>
</dbReference>
<dbReference type="PIRSF" id="PIRSF019251">
    <property type="entry name" value="Rv0465c"/>
    <property type="match status" value="1"/>
</dbReference>
<evidence type="ECO:0000256" key="1">
    <source>
        <dbReference type="ARBA" id="ARBA00007227"/>
    </source>
</evidence>
<comment type="similarity">
    <text evidence="1">Belongs to the short-chain fatty acyl-CoA assimilation regulator (ScfR) family.</text>
</comment>
<evidence type="ECO:0000313" key="7">
    <source>
        <dbReference type="Proteomes" id="UP000195766"/>
    </source>
</evidence>
<dbReference type="Pfam" id="PF09856">
    <property type="entry name" value="ScfRs"/>
    <property type="match status" value="1"/>
</dbReference>
<keyword evidence="2" id="KW-0805">Transcription regulation</keyword>